<dbReference type="InterPro" id="IPR001878">
    <property type="entry name" value="Znf_CCHC"/>
</dbReference>
<organism evidence="4">
    <name type="scientific">Tanacetum cinerariifolium</name>
    <name type="common">Dalmatian daisy</name>
    <name type="synonym">Chrysanthemum cinerariifolium</name>
    <dbReference type="NCBI Taxonomy" id="118510"/>
    <lineage>
        <taxon>Eukaryota</taxon>
        <taxon>Viridiplantae</taxon>
        <taxon>Streptophyta</taxon>
        <taxon>Embryophyta</taxon>
        <taxon>Tracheophyta</taxon>
        <taxon>Spermatophyta</taxon>
        <taxon>Magnoliopsida</taxon>
        <taxon>eudicotyledons</taxon>
        <taxon>Gunneridae</taxon>
        <taxon>Pentapetalae</taxon>
        <taxon>asterids</taxon>
        <taxon>campanulids</taxon>
        <taxon>Asterales</taxon>
        <taxon>Asteraceae</taxon>
        <taxon>Asteroideae</taxon>
        <taxon>Anthemideae</taxon>
        <taxon>Anthemidinae</taxon>
        <taxon>Tanacetum</taxon>
    </lineage>
</organism>
<reference evidence="4" key="1">
    <citation type="journal article" date="2019" name="Sci. Rep.">
        <title>Draft genome of Tanacetum cinerariifolium, the natural source of mosquito coil.</title>
        <authorList>
            <person name="Yamashiro T."/>
            <person name="Shiraishi A."/>
            <person name="Satake H."/>
            <person name="Nakayama K."/>
        </authorList>
    </citation>
    <scope>NUCLEOTIDE SEQUENCE</scope>
</reference>
<name>A0A6L2KYP5_TANCI</name>
<feature type="compositionally biased region" description="Polar residues" evidence="2">
    <location>
        <begin position="231"/>
        <end position="245"/>
    </location>
</feature>
<dbReference type="SUPFAM" id="SSF57756">
    <property type="entry name" value="Retrovirus zinc finger-like domains"/>
    <property type="match status" value="1"/>
</dbReference>
<accession>A0A6L2KYP5</accession>
<keyword evidence="1" id="KW-0863">Zinc-finger</keyword>
<protein>
    <submittedName>
        <fullName evidence="4">Zf-CCHC domain-containing protein/DUF4219 domain-containing protein/UBN2 domain-containing protein</fullName>
    </submittedName>
</protein>
<comment type="caution">
    <text evidence="4">The sequence shown here is derived from an EMBL/GenBank/DDBJ whole genome shotgun (WGS) entry which is preliminary data.</text>
</comment>
<feature type="region of interest" description="Disordered" evidence="2">
    <location>
        <begin position="53"/>
        <end position="77"/>
    </location>
</feature>
<feature type="domain" description="CCHC-type" evidence="3">
    <location>
        <begin position="76"/>
        <end position="93"/>
    </location>
</feature>
<keyword evidence="1" id="KW-0479">Metal-binding</keyword>
<proteinExistence type="predicted"/>
<dbReference type="Pfam" id="PF00098">
    <property type="entry name" value="zf-CCHC"/>
    <property type="match status" value="1"/>
</dbReference>
<dbReference type="GO" id="GO:0008270">
    <property type="term" value="F:zinc ion binding"/>
    <property type="evidence" value="ECO:0007669"/>
    <property type="project" value="UniProtKB-KW"/>
</dbReference>
<dbReference type="EMBL" id="BKCJ010003195">
    <property type="protein sequence ID" value="GEU53582.1"/>
    <property type="molecule type" value="Genomic_DNA"/>
</dbReference>
<dbReference type="SMART" id="SM00343">
    <property type="entry name" value="ZnF_C2HC"/>
    <property type="match status" value="1"/>
</dbReference>
<feature type="region of interest" description="Disordered" evidence="2">
    <location>
        <begin position="220"/>
        <end position="257"/>
    </location>
</feature>
<feature type="compositionally biased region" description="Acidic residues" evidence="2">
    <location>
        <begin position="21"/>
        <end position="33"/>
    </location>
</feature>
<keyword evidence="1" id="KW-0862">Zinc</keyword>
<evidence type="ECO:0000256" key="1">
    <source>
        <dbReference type="PROSITE-ProRule" id="PRU00047"/>
    </source>
</evidence>
<dbReference type="PROSITE" id="PS50158">
    <property type="entry name" value="ZF_CCHC"/>
    <property type="match status" value="1"/>
</dbReference>
<feature type="region of interest" description="Disordered" evidence="2">
    <location>
        <begin position="1"/>
        <end position="33"/>
    </location>
</feature>
<sequence length="329" mass="38336">MVKGKKEQNRSLALKAKKESSDEDSLTSDSEDEEYAMAVRDFNKFFKRRGRFVRQPHDERKVSQRNKDGKNSKGKRKCFKCGDSNHLIRECPKLSRSYNQRAFVEGSWSDIDEDEEEKTKNEKYLMAKASNEVTNMPRETTGDTSLTHSYIPKVSQTPDISPSIAHFYKPIESRSHLLYGMFLTRLFRHLMEHYPYLDNVIYDIVERFIRPLVLRQARRPRSDRGKAHHFVSSTSAHHNRGSLSFQEDDDEDDGASRASTPCLTTYLNSLKPLNFQQYKIPSPFEQSDDLLFERQTKLLNQSQEIHKEVRGRFKSLGKTLRGVFGKKKK</sequence>
<feature type="compositionally biased region" description="Basic and acidic residues" evidence="2">
    <location>
        <begin position="55"/>
        <end position="71"/>
    </location>
</feature>
<evidence type="ECO:0000313" key="4">
    <source>
        <dbReference type="EMBL" id="GEU53582.1"/>
    </source>
</evidence>
<dbReference type="Gene3D" id="4.10.60.10">
    <property type="entry name" value="Zinc finger, CCHC-type"/>
    <property type="match status" value="1"/>
</dbReference>
<evidence type="ECO:0000256" key="2">
    <source>
        <dbReference type="SAM" id="MobiDB-lite"/>
    </source>
</evidence>
<gene>
    <name evidence="4" type="ORF">Tci_025560</name>
</gene>
<dbReference type="InterPro" id="IPR036875">
    <property type="entry name" value="Znf_CCHC_sf"/>
</dbReference>
<evidence type="ECO:0000259" key="3">
    <source>
        <dbReference type="PROSITE" id="PS50158"/>
    </source>
</evidence>
<dbReference type="AlphaFoldDB" id="A0A6L2KYP5"/>
<dbReference type="GO" id="GO:0003676">
    <property type="term" value="F:nucleic acid binding"/>
    <property type="evidence" value="ECO:0007669"/>
    <property type="project" value="InterPro"/>
</dbReference>